<keyword evidence="5" id="KW-0560">Oxidoreductase</keyword>
<keyword evidence="1" id="KW-0596">Phosphopantetheine</keyword>
<keyword evidence="10" id="KW-1185">Reference proteome</keyword>
<gene>
    <name evidence="9" type="ORF">OSB1V03_LOCUS7783</name>
</gene>
<evidence type="ECO:0000256" key="3">
    <source>
        <dbReference type="ARBA" id="ARBA00022832"/>
    </source>
</evidence>
<dbReference type="PANTHER" id="PTHR43775">
    <property type="entry name" value="FATTY ACID SYNTHASE"/>
    <property type="match status" value="1"/>
</dbReference>
<organism evidence="9">
    <name type="scientific">Medioppia subpectinata</name>
    <dbReference type="NCBI Taxonomy" id="1979941"/>
    <lineage>
        <taxon>Eukaryota</taxon>
        <taxon>Metazoa</taxon>
        <taxon>Ecdysozoa</taxon>
        <taxon>Arthropoda</taxon>
        <taxon>Chelicerata</taxon>
        <taxon>Arachnida</taxon>
        <taxon>Acari</taxon>
        <taxon>Acariformes</taxon>
        <taxon>Sarcoptiformes</taxon>
        <taxon>Oribatida</taxon>
        <taxon>Brachypylina</taxon>
        <taxon>Oppioidea</taxon>
        <taxon>Oppiidae</taxon>
        <taxon>Medioppia</taxon>
    </lineage>
</organism>
<dbReference type="Gene3D" id="3.40.366.10">
    <property type="entry name" value="Malonyl-Coenzyme A Acyl Carrier Protein, domain 2"/>
    <property type="match status" value="1"/>
</dbReference>
<evidence type="ECO:0000256" key="8">
    <source>
        <dbReference type="ARBA" id="ARBA00023268"/>
    </source>
</evidence>
<keyword evidence="6" id="KW-0443">Lipid metabolism</keyword>
<feature type="non-terminal residue" evidence="9">
    <location>
        <position position="1"/>
    </location>
</feature>
<evidence type="ECO:0000256" key="6">
    <source>
        <dbReference type="ARBA" id="ARBA00023098"/>
    </source>
</evidence>
<dbReference type="InterPro" id="IPR016035">
    <property type="entry name" value="Acyl_Trfase/lysoPLipase"/>
</dbReference>
<keyword evidence="2" id="KW-0444">Lipid biosynthesis</keyword>
<evidence type="ECO:0000313" key="10">
    <source>
        <dbReference type="Proteomes" id="UP000759131"/>
    </source>
</evidence>
<reference evidence="9" key="1">
    <citation type="submission" date="2020-11" db="EMBL/GenBank/DDBJ databases">
        <authorList>
            <person name="Tran Van P."/>
        </authorList>
    </citation>
    <scope>NUCLEOTIDE SEQUENCE</scope>
</reference>
<evidence type="ECO:0000256" key="1">
    <source>
        <dbReference type="ARBA" id="ARBA00022450"/>
    </source>
</evidence>
<evidence type="ECO:0000313" key="9">
    <source>
        <dbReference type="EMBL" id="CAD7627356.1"/>
    </source>
</evidence>
<keyword evidence="8" id="KW-0511">Multifunctional enzyme</keyword>
<name>A0A7R9KST0_9ACAR</name>
<dbReference type="GO" id="GO:0016491">
    <property type="term" value="F:oxidoreductase activity"/>
    <property type="evidence" value="ECO:0007669"/>
    <property type="project" value="UniProtKB-KW"/>
</dbReference>
<dbReference type="OrthoDB" id="329835at2759"/>
<dbReference type="Gene3D" id="3.30.70.3290">
    <property type="match status" value="1"/>
</dbReference>
<keyword evidence="3" id="KW-0276">Fatty acid metabolism</keyword>
<sequence>MDNISHNSSDNSVEYTKWMDKTLLGVSYAAIIDTELYKSPELDVQKGQQLQQQSRLVVVSGRTHSIVANVLDKGFGDRKADDQLRTLLDNAFKGRDDLNRVNDNLWRGFAVFTTNTDGNRFQQISRHIAKQSAQNKPSIWFMISGLRPYIWDSVPALMTIPAFKASVETSAQMLSPLGVDGIECLTETIDWKNELNEHNIHRAFIAAAVHHMAFMDAMRAVGVTPDGYLGSSLGELMCLYLDGLCDRRQFLAMCAAVRPPVSDGRPPVYGFLIGQSWPEIQRLCEGRRDIYPAEHMARNLCGIAGNEAPVRELHRVLRARGVEVRPVSREPDPFHTEYMFEPNIGAAL</sequence>
<accession>A0A7R9KST0</accession>
<dbReference type="EMBL" id="OC859233">
    <property type="protein sequence ID" value="CAD7627356.1"/>
    <property type="molecule type" value="Genomic_DNA"/>
</dbReference>
<keyword evidence="4" id="KW-0521">NADP</keyword>
<dbReference type="PANTHER" id="PTHR43775:SF7">
    <property type="entry name" value="FATTY ACID SYNTHASE"/>
    <property type="match status" value="1"/>
</dbReference>
<keyword evidence="7" id="KW-0275">Fatty acid biosynthesis</keyword>
<evidence type="ECO:0000256" key="4">
    <source>
        <dbReference type="ARBA" id="ARBA00022857"/>
    </source>
</evidence>
<dbReference type="Proteomes" id="UP000759131">
    <property type="component" value="Unassembled WGS sequence"/>
</dbReference>
<dbReference type="GO" id="GO:0006633">
    <property type="term" value="P:fatty acid biosynthetic process"/>
    <property type="evidence" value="ECO:0007669"/>
    <property type="project" value="UniProtKB-KW"/>
</dbReference>
<dbReference type="InterPro" id="IPR050091">
    <property type="entry name" value="PKS_NRPS_Biosynth_Enz"/>
</dbReference>
<dbReference type="EMBL" id="CAJPIZ010004658">
    <property type="protein sequence ID" value="CAG2107786.1"/>
    <property type="molecule type" value="Genomic_DNA"/>
</dbReference>
<evidence type="ECO:0000256" key="2">
    <source>
        <dbReference type="ARBA" id="ARBA00022516"/>
    </source>
</evidence>
<protein>
    <submittedName>
        <fullName evidence="9">Uncharacterized protein</fullName>
    </submittedName>
</protein>
<dbReference type="GO" id="GO:0004312">
    <property type="term" value="F:fatty acid synthase activity"/>
    <property type="evidence" value="ECO:0007669"/>
    <property type="project" value="TreeGrafter"/>
</dbReference>
<evidence type="ECO:0000256" key="5">
    <source>
        <dbReference type="ARBA" id="ARBA00023002"/>
    </source>
</evidence>
<dbReference type="SUPFAM" id="SSF52151">
    <property type="entry name" value="FabD/lysophospholipase-like"/>
    <property type="match status" value="1"/>
</dbReference>
<evidence type="ECO:0000256" key="7">
    <source>
        <dbReference type="ARBA" id="ARBA00023160"/>
    </source>
</evidence>
<dbReference type="InterPro" id="IPR001227">
    <property type="entry name" value="Ac_transferase_dom_sf"/>
</dbReference>
<dbReference type="AlphaFoldDB" id="A0A7R9KST0"/>
<proteinExistence type="predicted"/>